<protein>
    <submittedName>
        <fullName evidence="2">Uncharacterized protein</fullName>
    </submittedName>
</protein>
<reference evidence="2 3" key="1">
    <citation type="journal article" date="2021" name="BMC Genomics">
        <title>Datura genome reveals duplications of psychoactive alkaloid biosynthetic genes and high mutation rate following tissue culture.</title>
        <authorList>
            <person name="Rajewski A."/>
            <person name="Carter-House D."/>
            <person name="Stajich J."/>
            <person name="Litt A."/>
        </authorList>
    </citation>
    <scope>NUCLEOTIDE SEQUENCE [LARGE SCALE GENOMIC DNA]</scope>
    <source>
        <strain evidence="2">AR-01</strain>
    </source>
</reference>
<evidence type="ECO:0000313" key="2">
    <source>
        <dbReference type="EMBL" id="MCD7470150.1"/>
    </source>
</evidence>
<feature type="region of interest" description="Disordered" evidence="1">
    <location>
        <begin position="26"/>
        <end position="87"/>
    </location>
</feature>
<evidence type="ECO:0000256" key="1">
    <source>
        <dbReference type="SAM" id="MobiDB-lite"/>
    </source>
</evidence>
<gene>
    <name evidence="2" type="ORF">HAX54_009811</name>
</gene>
<proteinExistence type="predicted"/>
<comment type="caution">
    <text evidence="2">The sequence shown here is derived from an EMBL/GenBank/DDBJ whole genome shotgun (WGS) entry which is preliminary data.</text>
</comment>
<organism evidence="2 3">
    <name type="scientific">Datura stramonium</name>
    <name type="common">Jimsonweed</name>
    <name type="synonym">Common thornapple</name>
    <dbReference type="NCBI Taxonomy" id="4076"/>
    <lineage>
        <taxon>Eukaryota</taxon>
        <taxon>Viridiplantae</taxon>
        <taxon>Streptophyta</taxon>
        <taxon>Embryophyta</taxon>
        <taxon>Tracheophyta</taxon>
        <taxon>Spermatophyta</taxon>
        <taxon>Magnoliopsida</taxon>
        <taxon>eudicotyledons</taxon>
        <taxon>Gunneridae</taxon>
        <taxon>Pentapetalae</taxon>
        <taxon>asterids</taxon>
        <taxon>lamiids</taxon>
        <taxon>Solanales</taxon>
        <taxon>Solanaceae</taxon>
        <taxon>Solanoideae</taxon>
        <taxon>Datureae</taxon>
        <taxon>Datura</taxon>
    </lineage>
</organism>
<keyword evidence="3" id="KW-1185">Reference proteome</keyword>
<feature type="compositionally biased region" description="Basic and acidic residues" evidence="1">
    <location>
        <begin position="48"/>
        <end position="63"/>
    </location>
</feature>
<dbReference type="Proteomes" id="UP000823775">
    <property type="component" value="Unassembled WGS sequence"/>
</dbReference>
<feature type="region of interest" description="Disordered" evidence="1">
    <location>
        <begin position="154"/>
        <end position="181"/>
    </location>
</feature>
<accession>A0ABS8TF98</accession>
<evidence type="ECO:0000313" key="3">
    <source>
        <dbReference type="Proteomes" id="UP000823775"/>
    </source>
</evidence>
<name>A0ABS8TF98_DATST</name>
<dbReference type="EMBL" id="JACEIK010001532">
    <property type="protein sequence ID" value="MCD7470150.1"/>
    <property type="molecule type" value="Genomic_DNA"/>
</dbReference>
<sequence>MKNTEELNADELEELWLTQKRAVNQDLSEEHEAANNSLQDDSQIIHDTATDHSSEDELQKDDAAEGNPEEGPGSDAGESSESGITHITKLIKGEKLKEISTKVLVDKKRQERSLINAFELLNKDHIPLAQLIPRRVRSRLRKASENPIVILEDDPSSLMPLHPPPTRTPFTRSKRKAAEIA</sequence>